<protein>
    <submittedName>
        <fullName evidence="1">Uncharacterized protein</fullName>
    </submittedName>
</protein>
<dbReference type="Proteomes" id="UP000217289">
    <property type="component" value="Chromosome"/>
</dbReference>
<accession>A0A250ILZ3</accession>
<proteinExistence type="predicted"/>
<evidence type="ECO:0000313" key="1">
    <source>
        <dbReference type="EMBL" id="ATB32774.1"/>
    </source>
</evidence>
<gene>
    <name evidence="1" type="ORF">MEBOL_006263</name>
</gene>
<dbReference type="AlphaFoldDB" id="A0A250ILZ3"/>
<dbReference type="OrthoDB" id="5481077at2"/>
<dbReference type="KEGG" id="mbd:MEBOL_006263"/>
<dbReference type="RefSeq" id="WP_095980917.1">
    <property type="nucleotide sequence ID" value="NZ_CP022163.1"/>
</dbReference>
<dbReference type="EMBL" id="CP022163">
    <property type="protein sequence ID" value="ATB32774.1"/>
    <property type="molecule type" value="Genomic_DNA"/>
</dbReference>
<reference evidence="1 2" key="1">
    <citation type="submission" date="2017-06" db="EMBL/GenBank/DDBJ databases">
        <authorList>
            <person name="Kim H.J."/>
            <person name="Triplett B.A."/>
        </authorList>
    </citation>
    <scope>NUCLEOTIDE SEQUENCE [LARGE SCALE GENOMIC DNA]</scope>
    <source>
        <strain evidence="1 2">DSM 14713</strain>
    </source>
</reference>
<organism evidence="1 2">
    <name type="scientific">Melittangium boletus DSM 14713</name>
    <dbReference type="NCBI Taxonomy" id="1294270"/>
    <lineage>
        <taxon>Bacteria</taxon>
        <taxon>Pseudomonadati</taxon>
        <taxon>Myxococcota</taxon>
        <taxon>Myxococcia</taxon>
        <taxon>Myxococcales</taxon>
        <taxon>Cystobacterineae</taxon>
        <taxon>Archangiaceae</taxon>
        <taxon>Melittangium</taxon>
    </lineage>
</organism>
<keyword evidence="2" id="KW-1185">Reference proteome</keyword>
<sequence length="487" mass="51995">MCPRPVPGVLLLVGLWAFGASVRAVHAEAASTPSQDGIRVVFVPEYGVLGDERELEVRVELPPEATDLELFASEGEVGPLTPMAPGVFRAPYVPPRQRLPREVILTARARGPWGPLEGWSLLPLWGRGQAEVRTRPGAPVSLQVGERSFGPVQADAKGLARVPLTVPPGHREAFFGARRIDLGVPPWPCVHAVAERRQVRADQAETVDVRLFLSRLKGTPAPPGPFTFTPSRGGVSLPLELEPGVLLVRWTLPPGPTGEVSLQGGVGHDPRWSFEVRLEAVSGPAQRFELKVDREEVVASEAARIGVEVSAWDAAGNPRRSVVSLAPRLGGVTNFADVRAPSAGVRLEVWPVRAWPALGLMLDMGMLGFSRGGGTVVPGFSGRMLLFDTTVAVGLRTPREHGLQGWTAVGLSLARVHGRSEWAQGLSLAEGTWVPGAQALVGAGVALGPGQPFLEARVCWFDDPALHVLRGALGGVALHLGYRLELF</sequence>
<evidence type="ECO:0000313" key="2">
    <source>
        <dbReference type="Proteomes" id="UP000217289"/>
    </source>
</evidence>
<name>A0A250ILZ3_9BACT</name>